<dbReference type="PROSITE" id="PS51257">
    <property type="entry name" value="PROKAR_LIPOPROTEIN"/>
    <property type="match status" value="1"/>
</dbReference>
<comment type="caution">
    <text evidence="4">The sequence shown here is derived from an EMBL/GenBank/DDBJ whole genome shotgun (WGS) entry which is preliminary data.</text>
</comment>
<dbReference type="InterPro" id="IPR005693">
    <property type="entry name" value="Mce"/>
</dbReference>
<dbReference type="PANTHER" id="PTHR33371:SF15">
    <property type="entry name" value="LIPOPROTEIN LPRN"/>
    <property type="match status" value="1"/>
</dbReference>
<keyword evidence="1" id="KW-0732">Signal</keyword>
<evidence type="ECO:0000313" key="5">
    <source>
        <dbReference type="Proteomes" id="UP000077519"/>
    </source>
</evidence>
<feature type="domain" description="Mce/MlaD" evidence="2">
    <location>
        <begin position="35"/>
        <end position="107"/>
    </location>
</feature>
<keyword evidence="5" id="KW-1185">Reference proteome</keyword>
<reference evidence="4 5" key="1">
    <citation type="submission" date="2016-03" db="EMBL/GenBank/DDBJ databases">
        <title>Genome sequence of Rhodococcus kyotonensis KB10.</title>
        <authorList>
            <person name="Jeong H."/>
            <person name="Hong C.E."/>
            <person name="Jo S.H."/>
            <person name="Park J.M."/>
        </authorList>
    </citation>
    <scope>NUCLEOTIDE SEQUENCE [LARGE SCALE GENOMIC DNA]</scope>
    <source>
        <strain evidence="4 5">KB10</strain>
    </source>
</reference>
<evidence type="ECO:0000256" key="1">
    <source>
        <dbReference type="SAM" id="SignalP"/>
    </source>
</evidence>
<evidence type="ECO:0000259" key="3">
    <source>
        <dbReference type="Pfam" id="PF11887"/>
    </source>
</evidence>
<name>A0A177YJ46_9NOCA</name>
<gene>
    <name evidence="4" type="ORF">A3K89_19590</name>
</gene>
<dbReference type="RefSeq" id="WP_068423543.1">
    <property type="nucleotide sequence ID" value="NZ_LVHI01000009.1"/>
</dbReference>
<accession>A0A177YJ46</accession>
<dbReference type="EMBL" id="LVHI01000009">
    <property type="protein sequence ID" value="OAK55557.1"/>
    <property type="molecule type" value="Genomic_DNA"/>
</dbReference>
<protein>
    <recommendedName>
        <fullName evidence="6">Phospholipid/cholesterol/gamma-HCH transport system substrate-binding protein</fullName>
    </recommendedName>
</protein>
<evidence type="ECO:0000259" key="2">
    <source>
        <dbReference type="Pfam" id="PF02470"/>
    </source>
</evidence>
<feature type="signal peptide" evidence="1">
    <location>
        <begin position="1"/>
        <end position="20"/>
    </location>
</feature>
<proteinExistence type="predicted"/>
<dbReference type="GO" id="GO:0005576">
    <property type="term" value="C:extracellular region"/>
    <property type="evidence" value="ECO:0007669"/>
    <property type="project" value="TreeGrafter"/>
</dbReference>
<dbReference type="NCBIfam" id="TIGR00996">
    <property type="entry name" value="Mtu_fam_mce"/>
    <property type="match status" value="1"/>
</dbReference>
<dbReference type="Pfam" id="PF02470">
    <property type="entry name" value="MlaD"/>
    <property type="match status" value="1"/>
</dbReference>
<dbReference type="InterPro" id="IPR052336">
    <property type="entry name" value="MlaD_Phospholipid_Transporter"/>
</dbReference>
<organism evidence="4 5">
    <name type="scientific">Rhodococcoides kyotonense</name>
    <dbReference type="NCBI Taxonomy" id="398843"/>
    <lineage>
        <taxon>Bacteria</taxon>
        <taxon>Bacillati</taxon>
        <taxon>Actinomycetota</taxon>
        <taxon>Actinomycetes</taxon>
        <taxon>Mycobacteriales</taxon>
        <taxon>Nocardiaceae</taxon>
        <taxon>Rhodococcoides</taxon>
    </lineage>
</organism>
<dbReference type="AlphaFoldDB" id="A0A177YJ46"/>
<dbReference type="Proteomes" id="UP000077519">
    <property type="component" value="Unassembled WGS sequence"/>
</dbReference>
<dbReference type="Pfam" id="PF11887">
    <property type="entry name" value="Mce4_CUP1"/>
    <property type="match status" value="1"/>
</dbReference>
<feature type="chain" id="PRO_5038791706" description="Phospholipid/cholesterol/gamma-HCH transport system substrate-binding protein" evidence="1">
    <location>
        <begin position="21"/>
        <end position="339"/>
    </location>
</feature>
<dbReference type="InterPro" id="IPR003399">
    <property type="entry name" value="Mce/MlaD"/>
</dbReference>
<evidence type="ECO:0000313" key="4">
    <source>
        <dbReference type="EMBL" id="OAK55557.1"/>
    </source>
</evidence>
<dbReference type="PANTHER" id="PTHR33371">
    <property type="entry name" value="INTERMEMBRANE PHOSPHOLIPID TRANSPORT SYSTEM BINDING PROTEIN MLAD-RELATED"/>
    <property type="match status" value="1"/>
</dbReference>
<sequence length="339" mass="35355">MTRLVLLCCTALLLSGCSLGLGELPIGRSADGDDYLVTAEFPRADRIRLGTEVRVEQHLVGRVHDLTTDGRGAQVGLSLEASTPLPADVTASLELPSALGEPYVRLEVPADPSSTILVDGDVIANTGIGPELENSLATLGLVLNGSGIDQLQGIVTEMNDAFGGRGPEIRELMHSADALLAKADAQQAEFDRVLIAAGAVSAALADNRATLDAGLAVAAPTMDLLVRQRDRISSLIATTSSLAENARKLLGDNTDRLASGVDDLAVLLASIQGFNDSVTPTLDNMNQFIEGFDGAVHGDYLVFDGALDLPETVGELMTGGRVADVPATLEQLLVPEGPR</sequence>
<dbReference type="InterPro" id="IPR024516">
    <property type="entry name" value="Mce_C"/>
</dbReference>
<feature type="domain" description="Mammalian cell entry C-terminal" evidence="3">
    <location>
        <begin position="117"/>
        <end position="296"/>
    </location>
</feature>
<evidence type="ECO:0008006" key="6">
    <source>
        <dbReference type="Google" id="ProtNLM"/>
    </source>
</evidence>